<feature type="transmembrane region" description="Helical" evidence="4">
    <location>
        <begin position="174"/>
        <end position="197"/>
    </location>
</feature>
<dbReference type="InterPro" id="IPR051201">
    <property type="entry name" value="Chloro_Bact_Ser_Proteases"/>
</dbReference>
<feature type="compositionally biased region" description="Low complexity" evidence="3">
    <location>
        <begin position="93"/>
        <end position="112"/>
    </location>
</feature>
<dbReference type="EMBL" id="CP073721">
    <property type="protein sequence ID" value="UWZ37706.1"/>
    <property type="molecule type" value="Genomic_DNA"/>
</dbReference>
<feature type="compositionally biased region" description="Gly residues" evidence="3">
    <location>
        <begin position="116"/>
        <end position="125"/>
    </location>
</feature>
<dbReference type="PRINTS" id="PR00834">
    <property type="entry name" value="PROTEASES2C"/>
</dbReference>
<evidence type="ECO:0000313" key="6">
    <source>
        <dbReference type="Proteomes" id="UP001058271"/>
    </source>
</evidence>
<evidence type="ECO:0000256" key="2">
    <source>
        <dbReference type="ARBA" id="ARBA00022801"/>
    </source>
</evidence>
<accession>A0ABY5Z6Q4</accession>
<keyword evidence="1" id="KW-0645">Protease</keyword>
<protein>
    <submittedName>
        <fullName evidence="5">Trypsin-like peptidase domain-containing protein</fullName>
    </submittedName>
</protein>
<evidence type="ECO:0000256" key="4">
    <source>
        <dbReference type="SAM" id="Phobius"/>
    </source>
</evidence>
<dbReference type="SUPFAM" id="SSF50494">
    <property type="entry name" value="Trypsin-like serine proteases"/>
    <property type="match status" value="1"/>
</dbReference>
<gene>
    <name evidence="5" type="ORF">Drose_05385</name>
</gene>
<reference evidence="5" key="1">
    <citation type="submission" date="2021-04" db="EMBL/GenBank/DDBJ databases">
        <title>Biosynthetic gene clusters of Dactylosporangioum roseum.</title>
        <authorList>
            <person name="Hartkoorn R.C."/>
            <person name="Beaudoing E."/>
            <person name="Hot D."/>
            <person name="Moureu S."/>
        </authorList>
    </citation>
    <scope>NUCLEOTIDE SEQUENCE</scope>
    <source>
        <strain evidence="5">NRRL B-16295</strain>
    </source>
</reference>
<proteinExistence type="predicted"/>
<dbReference type="Gene3D" id="2.40.10.120">
    <property type="match status" value="1"/>
</dbReference>
<keyword evidence="4" id="KW-0472">Membrane</keyword>
<dbReference type="PANTHER" id="PTHR43343">
    <property type="entry name" value="PEPTIDASE S12"/>
    <property type="match status" value="1"/>
</dbReference>
<dbReference type="PANTHER" id="PTHR43343:SF3">
    <property type="entry name" value="PROTEASE DO-LIKE 8, CHLOROPLASTIC"/>
    <property type="match status" value="1"/>
</dbReference>
<evidence type="ECO:0000256" key="1">
    <source>
        <dbReference type="ARBA" id="ARBA00022670"/>
    </source>
</evidence>
<dbReference type="InterPro" id="IPR009003">
    <property type="entry name" value="Peptidase_S1_PA"/>
</dbReference>
<keyword evidence="6" id="KW-1185">Reference proteome</keyword>
<keyword evidence="4" id="KW-0812">Transmembrane</keyword>
<sequence length="421" mass="41346">MSEQQGWAPKPAGQQGWTAGQADQPAPGDRPEQAPATGGRQAWPPVPAPAQGDRPASGPASGDRLASGPEQGGAPGPIAGDRPGWPAASAPVWGAQGWQAAPGGPGWHAGAPVSGGQPGWTGASGGQQDRHVPSAQMPPHVPHMHRPLQWQPPSPMPSPAQPAALSKRRRVGRVAAAIVAAVGLSAVSAFGGGYAALELRPPTSHSVVSAQNSAGSGSTTTLSNVAAQVLPSVVSISTGSAVGSGVIITTDGAILTNNHVVATARGTTVQVTFSDGKSAMASIVGTDPSTDLAVVKIRAGGTYTPLAFADSSTVHVGDTVLAVGSPLGLDGSVTSGIVSALNRTIDEGQDGRTGATKITGAIQTDAAINPGNSGGALVNTSGQLIGINTAIATSGDTAGNIGVGFAISSNTAKAVAEHLLA</sequence>
<evidence type="ECO:0000313" key="5">
    <source>
        <dbReference type="EMBL" id="UWZ37706.1"/>
    </source>
</evidence>
<feature type="compositionally biased region" description="Pro residues" evidence="3">
    <location>
        <begin position="150"/>
        <end position="160"/>
    </location>
</feature>
<keyword evidence="2" id="KW-0378">Hydrolase</keyword>
<organism evidence="5 6">
    <name type="scientific">Dactylosporangium roseum</name>
    <dbReference type="NCBI Taxonomy" id="47989"/>
    <lineage>
        <taxon>Bacteria</taxon>
        <taxon>Bacillati</taxon>
        <taxon>Actinomycetota</taxon>
        <taxon>Actinomycetes</taxon>
        <taxon>Micromonosporales</taxon>
        <taxon>Micromonosporaceae</taxon>
        <taxon>Dactylosporangium</taxon>
    </lineage>
</organism>
<name>A0ABY5Z6Q4_9ACTN</name>
<dbReference type="Pfam" id="PF13365">
    <property type="entry name" value="Trypsin_2"/>
    <property type="match status" value="1"/>
</dbReference>
<dbReference type="Proteomes" id="UP001058271">
    <property type="component" value="Chromosome"/>
</dbReference>
<dbReference type="InterPro" id="IPR001940">
    <property type="entry name" value="Peptidase_S1C"/>
</dbReference>
<evidence type="ECO:0000256" key="3">
    <source>
        <dbReference type="SAM" id="MobiDB-lite"/>
    </source>
</evidence>
<keyword evidence="4" id="KW-1133">Transmembrane helix</keyword>
<feature type="region of interest" description="Disordered" evidence="3">
    <location>
        <begin position="1"/>
        <end position="166"/>
    </location>
</feature>